<sequence length="76" mass="8915">MERRRLPAKETRNLPFFLEDMYEGLVVGKVAFVVFAEEEEINCATEIFISWAVKCEFLCKFMFFSECSPFLVGVYL</sequence>
<gene>
    <name evidence="1" type="ORF">K0M31_006637</name>
</gene>
<organism evidence="1 2">
    <name type="scientific">Melipona bicolor</name>
    <dbReference type="NCBI Taxonomy" id="60889"/>
    <lineage>
        <taxon>Eukaryota</taxon>
        <taxon>Metazoa</taxon>
        <taxon>Ecdysozoa</taxon>
        <taxon>Arthropoda</taxon>
        <taxon>Hexapoda</taxon>
        <taxon>Insecta</taxon>
        <taxon>Pterygota</taxon>
        <taxon>Neoptera</taxon>
        <taxon>Endopterygota</taxon>
        <taxon>Hymenoptera</taxon>
        <taxon>Apocrita</taxon>
        <taxon>Aculeata</taxon>
        <taxon>Apoidea</taxon>
        <taxon>Anthophila</taxon>
        <taxon>Apidae</taxon>
        <taxon>Melipona</taxon>
    </lineage>
</organism>
<accession>A0AA40FRY9</accession>
<protein>
    <submittedName>
        <fullName evidence="1">Uncharacterized protein</fullName>
    </submittedName>
</protein>
<dbReference type="Proteomes" id="UP001177670">
    <property type="component" value="Unassembled WGS sequence"/>
</dbReference>
<keyword evidence="2" id="KW-1185">Reference proteome</keyword>
<proteinExistence type="predicted"/>
<reference evidence="1" key="1">
    <citation type="submission" date="2021-10" db="EMBL/GenBank/DDBJ databases">
        <title>Melipona bicolor Genome sequencing and assembly.</title>
        <authorList>
            <person name="Araujo N.S."/>
            <person name="Arias M.C."/>
        </authorList>
    </citation>
    <scope>NUCLEOTIDE SEQUENCE</scope>
    <source>
        <strain evidence="1">USP_2M_L1-L4_2017</strain>
        <tissue evidence="1">Whole body</tissue>
    </source>
</reference>
<evidence type="ECO:0000313" key="2">
    <source>
        <dbReference type="Proteomes" id="UP001177670"/>
    </source>
</evidence>
<name>A0AA40FRY9_9HYME</name>
<evidence type="ECO:0000313" key="1">
    <source>
        <dbReference type="EMBL" id="KAK1124264.1"/>
    </source>
</evidence>
<dbReference type="AlphaFoldDB" id="A0AA40FRY9"/>
<comment type="caution">
    <text evidence="1">The sequence shown here is derived from an EMBL/GenBank/DDBJ whole genome shotgun (WGS) entry which is preliminary data.</text>
</comment>
<dbReference type="EMBL" id="JAHYIQ010000018">
    <property type="protein sequence ID" value="KAK1124264.1"/>
    <property type="molecule type" value="Genomic_DNA"/>
</dbReference>